<dbReference type="EMBL" id="FZOU01000020">
    <property type="protein sequence ID" value="SNT44745.1"/>
    <property type="molecule type" value="Genomic_DNA"/>
</dbReference>
<organism evidence="2 3">
    <name type="scientific">Granulicella rosea</name>
    <dbReference type="NCBI Taxonomy" id="474952"/>
    <lineage>
        <taxon>Bacteria</taxon>
        <taxon>Pseudomonadati</taxon>
        <taxon>Acidobacteriota</taxon>
        <taxon>Terriglobia</taxon>
        <taxon>Terriglobales</taxon>
        <taxon>Acidobacteriaceae</taxon>
        <taxon>Granulicella</taxon>
    </lineage>
</organism>
<feature type="compositionally biased region" description="Acidic residues" evidence="1">
    <location>
        <begin position="652"/>
        <end position="663"/>
    </location>
</feature>
<feature type="region of interest" description="Disordered" evidence="1">
    <location>
        <begin position="94"/>
        <end position="136"/>
    </location>
</feature>
<evidence type="ECO:0000256" key="1">
    <source>
        <dbReference type="SAM" id="MobiDB-lite"/>
    </source>
</evidence>
<dbReference type="Proteomes" id="UP000198356">
    <property type="component" value="Unassembled WGS sequence"/>
</dbReference>
<evidence type="ECO:0000313" key="2">
    <source>
        <dbReference type="EMBL" id="SNT44745.1"/>
    </source>
</evidence>
<feature type="compositionally biased region" description="Basic and acidic residues" evidence="1">
    <location>
        <begin position="117"/>
        <end position="136"/>
    </location>
</feature>
<accession>A0A239MPZ7</accession>
<feature type="region of interest" description="Disordered" evidence="1">
    <location>
        <begin position="643"/>
        <end position="663"/>
    </location>
</feature>
<keyword evidence="3" id="KW-1185">Reference proteome</keyword>
<evidence type="ECO:0000313" key="3">
    <source>
        <dbReference type="Proteomes" id="UP000198356"/>
    </source>
</evidence>
<dbReference type="AlphaFoldDB" id="A0A239MPZ7"/>
<gene>
    <name evidence="2" type="ORF">SAMN05421770_12013</name>
</gene>
<protein>
    <submittedName>
        <fullName evidence="2">Uncharacterized protein</fullName>
    </submittedName>
</protein>
<sequence length="681" mass="74883">MITYSDESVLPRPVEALPDYANARSRQTLVEKLKAAFRLSDEAATTIANAVVDPAEVRKTIGEPSDPGVEEISVPGGTLLGIRTSVWARKAIPDPRNPRILPARRHPFAVDPGTGSEESKFRPIPEPKPRDAGHPEEPELCVEIESQHQLVWASQQASKYVLADNDWRTSIASQGVMEAVWLVATTYDHQDGMGAVTTLTTVEGSSRLTAVHSLLKVRSADVPYEDQDAKLRTLYRKLSERFEAGGATGEDQIALRCERIPALILVGFRRHGASTTGFATAVKSMVALRHVDPPKPWGEGPENESLADEVLDELYRQGLISATKRDYFAGSCTRAEAKAAHLSDDPAIRAAQITELFLTRDPQTVQAIRIAVTSQSTRKRITPKLMNELATALILRAVADDPSKTDQIRRYLKHAYGKAAHREKWSGTDRTTEQLAEEAMKEVHQSYASSNITEPGSASLELGVRAAYPLIVSGRLNADRGTNNNAQPDRRTPGEVLDVMRQRPQGILQLAQALKDFAAGRPIRAVDDKGEVRQLADKSGDQTVNDIFLREEYPPAGKARAARAGETATDRFHNRVNDFARAMEQLTVAFQAVSAVVGDDGRPLVETAGVDRKQCSAWRSELDQIDEELVIWGRTFQRMYQAATPPDRGQFDDDNDQPEPDADVYADAEDWETEAAAASSN</sequence>
<reference evidence="2 3" key="1">
    <citation type="submission" date="2017-06" db="EMBL/GenBank/DDBJ databases">
        <authorList>
            <person name="Kim H.J."/>
            <person name="Triplett B.A."/>
        </authorList>
    </citation>
    <scope>NUCLEOTIDE SEQUENCE [LARGE SCALE GENOMIC DNA]</scope>
    <source>
        <strain evidence="2 3">DSM 18704</strain>
    </source>
</reference>
<proteinExistence type="predicted"/>
<name>A0A239MPZ7_9BACT</name>
<dbReference type="RefSeq" id="WP_217897094.1">
    <property type="nucleotide sequence ID" value="NZ_FZOU01000020.1"/>
</dbReference>